<dbReference type="PIRSF" id="PIRSF004486">
    <property type="entry name" value="MraW"/>
    <property type="match status" value="1"/>
</dbReference>
<feature type="binding site" evidence="7">
    <location>
        <position position="77"/>
    </location>
    <ligand>
        <name>S-adenosyl-L-methionine</name>
        <dbReference type="ChEBI" id="CHEBI:59789"/>
    </ligand>
</feature>
<dbReference type="FunFam" id="1.10.150.170:FF:000001">
    <property type="entry name" value="Ribosomal RNA small subunit methyltransferase H"/>
    <property type="match status" value="1"/>
</dbReference>
<dbReference type="Gene3D" id="1.10.150.170">
    <property type="entry name" value="Putative methyltransferase TM0872, insert domain"/>
    <property type="match status" value="1"/>
</dbReference>
<feature type="binding site" evidence="7">
    <location>
        <begin position="31"/>
        <end position="33"/>
    </location>
    <ligand>
        <name>S-adenosyl-L-methionine</name>
        <dbReference type="ChEBI" id="CHEBI:59789"/>
    </ligand>
</feature>
<keyword evidence="9" id="KW-1185">Reference proteome</keyword>
<dbReference type="SUPFAM" id="SSF81799">
    <property type="entry name" value="Putative methyltransferase TM0872, insert domain"/>
    <property type="match status" value="1"/>
</dbReference>
<evidence type="ECO:0000256" key="3">
    <source>
        <dbReference type="ARBA" id="ARBA00022552"/>
    </source>
</evidence>
<dbReference type="InterPro" id="IPR029063">
    <property type="entry name" value="SAM-dependent_MTases_sf"/>
</dbReference>
<evidence type="ECO:0000256" key="4">
    <source>
        <dbReference type="ARBA" id="ARBA00022603"/>
    </source>
</evidence>
<dbReference type="EMBL" id="VBWP01000009">
    <property type="protein sequence ID" value="TLG72150.1"/>
    <property type="molecule type" value="Genomic_DNA"/>
</dbReference>
<comment type="function">
    <text evidence="7">Specifically methylates the N4 position of cytidine in position 1402 (C1402) of 16S rRNA.</text>
</comment>
<dbReference type="InterPro" id="IPR023397">
    <property type="entry name" value="SAM-dep_MeTrfase_MraW_recog"/>
</dbReference>
<keyword evidence="5 7" id="KW-0808">Transferase</keyword>
<evidence type="ECO:0000256" key="2">
    <source>
        <dbReference type="ARBA" id="ARBA00022490"/>
    </source>
</evidence>
<evidence type="ECO:0000256" key="5">
    <source>
        <dbReference type="ARBA" id="ARBA00022679"/>
    </source>
</evidence>
<dbReference type="SUPFAM" id="SSF53335">
    <property type="entry name" value="S-adenosyl-L-methionine-dependent methyltransferases"/>
    <property type="match status" value="1"/>
</dbReference>
<keyword evidence="3 7" id="KW-0698">rRNA processing</keyword>
<feature type="binding site" evidence="7">
    <location>
        <position position="50"/>
    </location>
    <ligand>
        <name>S-adenosyl-L-methionine</name>
        <dbReference type="ChEBI" id="CHEBI:59789"/>
    </ligand>
</feature>
<dbReference type="Pfam" id="PF01795">
    <property type="entry name" value="Methyltransf_5"/>
    <property type="match status" value="1"/>
</dbReference>
<keyword evidence="2 7" id="KW-0963">Cytoplasm</keyword>
<reference evidence="8 9" key="1">
    <citation type="submission" date="2019-05" db="EMBL/GenBank/DDBJ databases">
        <title>Culicoidintestinum kansasii gen. nov., sp. nov. from the gastrointestinal tract of the biting midge, Culicoides sonorensis.</title>
        <authorList>
            <person name="Neupane S."/>
            <person name="Ghosh A."/>
            <person name="Gunther S."/>
            <person name="Martin K."/>
            <person name="Zurek L."/>
        </authorList>
    </citation>
    <scope>NUCLEOTIDE SEQUENCE [LARGE SCALE GENOMIC DNA]</scope>
    <source>
        <strain evidence="8 9">CS-1</strain>
    </source>
</reference>
<dbReference type="HAMAP" id="MF_01007">
    <property type="entry name" value="16SrRNA_methyltr_H"/>
    <property type="match status" value="1"/>
</dbReference>
<evidence type="ECO:0000256" key="6">
    <source>
        <dbReference type="ARBA" id="ARBA00022691"/>
    </source>
</evidence>
<keyword evidence="6 7" id="KW-0949">S-adenosyl-L-methionine</keyword>
<dbReference type="Gene3D" id="3.40.50.150">
    <property type="entry name" value="Vaccinia Virus protein VP39"/>
    <property type="match status" value="1"/>
</dbReference>
<dbReference type="InterPro" id="IPR002903">
    <property type="entry name" value="RsmH"/>
</dbReference>
<comment type="catalytic activity">
    <reaction evidence="7">
        <text>cytidine(1402) in 16S rRNA + S-adenosyl-L-methionine = N(4)-methylcytidine(1402) in 16S rRNA + S-adenosyl-L-homocysteine + H(+)</text>
        <dbReference type="Rhea" id="RHEA:42928"/>
        <dbReference type="Rhea" id="RHEA-COMP:10286"/>
        <dbReference type="Rhea" id="RHEA-COMP:10287"/>
        <dbReference type="ChEBI" id="CHEBI:15378"/>
        <dbReference type="ChEBI" id="CHEBI:57856"/>
        <dbReference type="ChEBI" id="CHEBI:59789"/>
        <dbReference type="ChEBI" id="CHEBI:74506"/>
        <dbReference type="ChEBI" id="CHEBI:82748"/>
        <dbReference type="EC" id="2.1.1.199"/>
    </reaction>
</comment>
<comment type="similarity">
    <text evidence="1 7">Belongs to the methyltransferase superfamily. RsmH family.</text>
</comment>
<dbReference type="OrthoDB" id="9806637at2"/>
<dbReference type="GO" id="GO:0071424">
    <property type="term" value="F:rRNA (cytosine-N4-)-methyltransferase activity"/>
    <property type="evidence" value="ECO:0007669"/>
    <property type="project" value="UniProtKB-UniRule"/>
</dbReference>
<evidence type="ECO:0000313" key="8">
    <source>
        <dbReference type="EMBL" id="TLG72150.1"/>
    </source>
</evidence>
<dbReference type="AlphaFoldDB" id="A0A5R8QB79"/>
<dbReference type="FunCoup" id="A0A5R8QB79">
    <property type="interactions" value="352"/>
</dbReference>
<keyword evidence="4 7" id="KW-0489">Methyltransferase</keyword>
<evidence type="ECO:0000256" key="7">
    <source>
        <dbReference type="HAMAP-Rule" id="MF_01007"/>
    </source>
</evidence>
<dbReference type="GO" id="GO:0070475">
    <property type="term" value="P:rRNA base methylation"/>
    <property type="evidence" value="ECO:0007669"/>
    <property type="project" value="UniProtKB-UniRule"/>
</dbReference>
<dbReference type="GO" id="GO:0005737">
    <property type="term" value="C:cytoplasm"/>
    <property type="evidence" value="ECO:0007669"/>
    <property type="project" value="UniProtKB-SubCell"/>
</dbReference>
<dbReference type="RefSeq" id="WP_138191938.1">
    <property type="nucleotide sequence ID" value="NZ_VBWP01000009.1"/>
</dbReference>
<proteinExistence type="inferred from homology"/>
<dbReference type="PANTHER" id="PTHR11265:SF0">
    <property type="entry name" value="12S RRNA N4-METHYLCYTIDINE METHYLTRANSFERASE"/>
    <property type="match status" value="1"/>
</dbReference>
<gene>
    <name evidence="7 8" type="primary">rsmH</name>
    <name evidence="8" type="ORF">FEZ08_09995</name>
</gene>
<protein>
    <recommendedName>
        <fullName evidence="7">Ribosomal RNA small subunit methyltransferase H</fullName>
        <ecNumber evidence="7">2.1.1.199</ecNumber>
    </recommendedName>
    <alternativeName>
        <fullName evidence="7">16S rRNA m(4)C1402 methyltransferase</fullName>
    </alternativeName>
    <alternativeName>
        <fullName evidence="7">rRNA (cytosine-N(4)-)-methyltransferase RsmH</fullName>
    </alternativeName>
</protein>
<dbReference type="EC" id="2.1.1.199" evidence="7"/>
<dbReference type="PANTHER" id="PTHR11265">
    <property type="entry name" value="S-ADENOSYL-METHYLTRANSFERASE MRAW"/>
    <property type="match status" value="1"/>
</dbReference>
<dbReference type="NCBIfam" id="TIGR00006">
    <property type="entry name" value="16S rRNA (cytosine(1402)-N(4))-methyltransferase RsmH"/>
    <property type="match status" value="1"/>
</dbReference>
<evidence type="ECO:0000313" key="9">
    <source>
        <dbReference type="Proteomes" id="UP000306912"/>
    </source>
</evidence>
<feature type="binding site" evidence="7">
    <location>
        <position position="105"/>
    </location>
    <ligand>
        <name>S-adenosyl-L-methionine</name>
        <dbReference type="ChEBI" id="CHEBI:59789"/>
    </ligand>
</feature>
<dbReference type="Proteomes" id="UP000306912">
    <property type="component" value="Unassembled WGS sequence"/>
</dbReference>
<name>A0A5R8QB79_9FIRM</name>
<comment type="caution">
    <text evidence="8">The sequence shown here is derived from an EMBL/GenBank/DDBJ whole genome shotgun (WGS) entry which is preliminary data.</text>
</comment>
<accession>A0A5R8QB79</accession>
<feature type="binding site" evidence="7">
    <location>
        <position position="98"/>
    </location>
    <ligand>
        <name>S-adenosyl-L-methionine</name>
        <dbReference type="ChEBI" id="CHEBI:59789"/>
    </ligand>
</feature>
<sequence>MDHTSVLLDESIEALQIKTDGIYVDATLGAAGHSSEILKRIPEGHLYSFEQDHTVVEVARKRLSAIAGNFTIVERNFVELKTALAELGVDKIDGILFDLGVSSMQFDRGERGFSYNHNARLDMRMNDHQELDAYQIINTWSFQDLYRILTVYGEEKFAKQIARSIERERNEQPIETTFQLVDLIKQTLPAAVLRKKGHPAKQTFQALRIAVNDELRVFETALVDAIEITAIHGRIAVISFHSLEDRIAKNIFKQYSSNEQKLPKNLPILPQDEELTKLKLINRKPIIAGEQELTDNNRAHSAKLRVAEVQR</sequence>
<comment type="subcellular location">
    <subcellularLocation>
        <location evidence="7">Cytoplasm</location>
    </subcellularLocation>
</comment>
<dbReference type="InParanoid" id="A0A5R8QB79"/>
<evidence type="ECO:0000256" key="1">
    <source>
        <dbReference type="ARBA" id="ARBA00010396"/>
    </source>
</evidence>
<organism evidence="8 9">
    <name type="scientific">Culicoidibacter larvae</name>
    <dbReference type="NCBI Taxonomy" id="2579976"/>
    <lineage>
        <taxon>Bacteria</taxon>
        <taxon>Bacillati</taxon>
        <taxon>Bacillota</taxon>
        <taxon>Culicoidibacteria</taxon>
        <taxon>Culicoidibacterales</taxon>
        <taxon>Culicoidibacteraceae</taxon>
        <taxon>Culicoidibacter</taxon>
    </lineage>
</organism>